<accession>A0ABD1EHS3</accession>
<keyword evidence="2" id="KW-0677">Repeat</keyword>
<dbReference type="SUPFAM" id="SSF50978">
    <property type="entry name" value="WD40 repeat-like"/>
    <property type="match status" value="1"/>
</dbReference>
<comment type="caution">
    <text evidence="5">The sequence shown here is derived from an EMBL/GenBank/DDBJ whole genome shotgun (WGS) entry which is preliminary data.</text>
</comment>
<evidence type="ECO:0000256" key="4">
    <source>
        <dbReference type="SAM" id="MobiDB-lite"/>
    </source>
</evidence>
<dbReference type="InterPro" id="IPR036322">
    <property type="entry name" value="WD40_repeat_dom_sf"/>
</dbReference>
<dbReference type="PANTHER" id="PTHR47822:SF2">
    <property type="entry name" value="F-BOX AND WD-40 DOMAIN PROTEIN 7"/>
    <property type="match status" value="1"/>
</dbReference>
<dbReference type="PROSITE" id="PS50082">
    <property type="entry name" value="WD_REPEATS_2"/>
    <property type="match status" value="1"/>
</dbReference>
<dbReference type="Gene3D" id="2.130.10.10">
    <property type="entry name" value="YVTN repeat-like/Quinoprotein amine dehydrogenase"/>
    <property type="match status" value="1"/>
</dbReference>
<gene>
    <name evidence="5" type="ORF">ABEB36_009874</name>
</gene>
<dbReference type="PANTHER" id="PTHR47822">
    <property type="entry name" value="CARBOHYDRATE BINDING DOMAIN CONTAINING PROTEIN"/>
    <property type="match status" value="1"/>
</dbReference>
<evidence type="ECO:0000313" key="6">
    <source>
        <dbReference type="Proteomes" id="UP001566132"/>
    </source>
</evidence>
<dbReference type="PROSITE" id="PS00678">
    <property type="entry name" value="WD_REPEATS_1"/>
    <property type="match status" value="1"/>
</dbReference>
<feature type="repeat" description="WD" evidence="3">
    <location>
        <begin position="258"/>
        <end position="300"/>
    </location>
</feature>
<dbReference type="InterPro" id="IPR001680">
    <property type="entry name" value="WD40_rpt"/>
</dbReference>
<evidence type="ECO:0000256" key="2">
    <source>
        <dbReference type="ARBA" id="ARBA00022737"/>
    </source>
</evidence>
<dbReference type="Proteomes" id="UP001566132">
    <property type="component" value="Unassembled WGS sequence"/>
</dbReference>
<dbReference type="Pfam" id="PF00400">
    <property type="entry name" value="WD40"/>
    <property type="match status" value="1"/>
</dbReference>
<protein>
    <submittedName>
        <fullName evidence="5">Uncharacterized protein</fullName>
    </submittedName>
</protein>
<dbReference type="InterPro" id="IPR019775">
    <property type="entry name" value="WD40_repeat_CS"/>
</dbReference>
<name>A0ABD1EHS3_HYPHA</name>
<feature type="region of interest" description="Disordered" evidence="4">
    <location>
        <begin position="1"/>
        <end position="32"/>
    </location>
</feature>
<dbReference type="AlphaFoldDB" id="A0ABD1EHS3"/>
<evidence type="ECO:0000256" key="1">
    <source>
        <dbReference type="ARBA" id="ARBA00022574"/>
    </source>
</evidence>
<reference evidence="5 6" key="1">
    <citation type="submission" date="2024-05" db="EMBL/GenBank/DDBJ databases">
        <title>Genetic variation in Jamaican populations of the coffee berry borer (Hypothenemus hampei).</title>
        <authorList>
            <person name="Errbii M."/>
            <person name="Myrie A."/>
        </authorList>
    </citation>
    <scope>NUCLEOTIDE SEQUENCE [LARGE SCALE GENOMIC DNA]</scope>
    <source>
        <strain evidence="5">JA-Hopewell-2020-01-JO</strain>
        <tissue evidence="5">Whole body</tissue>
    </source>
</reference>
<dbReference type="InterPro" id="IPR015943">
    <property type="entry name" value="WD40/YVTN_repeat-like_dom_sf"/>
</dbReference>
<feature type="compositionally biased region" description="Basic and acidic residues" evidence="4">
    <location>
        <begin position="1"/>
        <end position="12"/>
    </location>
</feature>
<evidence type="ECO:0000256" key="3">
    <source>
        <dbReference type="PROSITE-ProRule" id="PRU00221"/>
    </source>
</evidence>
<proteinExistence type="predicted"/>
<keyword evidence="1 3" id="KW-0853">WD repeat</keyword>
<dbReference type="SMART" id="SM00320">
    <property type="entry name" value="WD40"/>
    <property type="match status" value="4"/>
</dbReference>
<evidence type="ECO:0000313" key="5">
    <source>
        <dbReference type="EMBL" id="KAL1494249.1"/>
    </source>
</evidence>
<keyword evidence="6" id="KW-1185">Reference proteome</keyword>
<organism evidence="5 6">
    <name type="scientific">Hypothenemus hampei</name>
    <name type="common">Coffee berry borer</name>
    <dbReference type="NCBI Taxonomy" id="57062"/>
    <lineage>
        <taxon>Eukaryota</taxon>
        <taxon>Metazoa</taxon>
        <taxon>Ecdysozoa</taxon>
        <taxon>Arthropoda</taxon>
        <taxon>Hexapoda</taxon>
        <taxon>Insecta</taxon>
        <taxon>Pterygota</taxon>
        <taxon>Neoptera</taxon>
        <taxon>Endopterygota</taxon>
        <taxon>Coleoptera</taxon>
        <taxon>Polyphaga</taxon>
        <taxon>Cucujiformia</taxon>
        <taxon>Curculionidae</taxon>
        <taxon>Scolytinae</taxon>
        <taxon>Hypothenemus</taxon>
    </lineage>
</organism>
<dbReference type="EMBL" id="JBDJPC010000007">
    <property type="protein sequence ID" value="KAL1494249.1"/>
    <property type="molecule type" value="Genomic_DNA"/>
</dbReference>
<sequence length="393" mass="44478">MERSPKKNEHRPPLPSDTTKLEHGPSTVTPSLLYPQNAISLPTSAGIKKKNLDQFTSSQIKENDNDGRKINLDFTRKLGVLKDNVVIDGKISITSKMCVKLLLQIDIFIEFHISEGEREALCCKYSEEFNYIAVGSADGVIQLYRSATGELVSTLTNSDVKDNRAPVTCIKHRPVSKIYPITNCYTSTYANGCIKCWSYHFNQCLYTIKEKRQTFGLTYHPRFPKFASFGDDLKVYFYDEETKTQERVLSASYKADVHDGPMSRIFAACFHPKNNYELITAGWDNVVQFWDLRQPHAIRHISGVHMCGEGLDINQKGTEVLTCSWQKQDALQVFDYGTGKRICSLEPDIYNSKLYCGKYATKDFVVCAGSDPNLIRVVDLQTTAVSLCFNSEF</sequence>